<proteinExistence type="predicted"/>
<dbReference type="Gene3D" id="3.90.550.10">
    <property type="entry name" value="Spore Coat Polysaccharide Biosynthesis Protein SpsA, Chain A"/>
    <property type="match status" value="1"/>
</dbReference>
<dbReference type="SUPFAM" id="SSF53448">
    <property type="entry name" value="Nucleotide-diphospho-sugar transferases"/>
    <property type="match status" value="1"/>
</dbReference>
<organism evidence="7 8">
    <name type="scientific">Oceanicella actignis</name>
    <dbReference type="NCBI Taxonomy" id="1189325"/>
    <lineage>
        <taxon>Bacteria</taxon>
        <taxon>Pseudomonadati</taxon>
        <taxon>Pseudomonadota</taxon>
        <taxon>Alphaproteobacteria</taxon>
        <taxon>Rhodobacterales</taxon>
        <taxon>Paracoccaceae</taxon>
        <taxon>Oceanicella</taxon>
    </lineage>
</organism>
<sequence>MPSGTEARVPAVIIPACNEEAWIGPCLDSLLAQRGAPPCVVVVAANGCNDATAQRARDRMQSFQAKGWRLLVLELPEGGKPNALNQAEAAAAALGADGARIYLDADVTCAPDLMAKLCAALATPEPRYATGRIQVAPARSWVTRRYAQLWTRLPFVRSGAVGAGLFAVNPAGRRRWLAFPPVISDDTFVRVLFARHERVEVDAPYLWPMVEGFGALVRVRRRQDAGVAQIHAGLPDAARNEGKSPLGLGGALRLFAQAPTAFCVYAAVSAAVRLSALAQPGAGDWARGR</sequence>
<evidence type="ECO:0000256" key="1">
    <source>
        <dbReference type="ARBA" id="ARBA00004236"/>
    </source>
</evidence>
<evidence type="ECO:0000313" key="7">
    <source>
        <dbReference type="EMBL" id="SHN65876.1"/>
    </source>
</evidence>
<keyword evidence="8" id="KW-1185">Reference proteome</keyword>
<protein>
    <submittedName>
        <fullName evidence="7">Glycosyl transferase family 2</fullName>
    </submittedName>
</protein>
<comment type="subcellular location">
    <subcellularLocation>
        <location evidence="1">Cell membrane</location>
    </subcellularLocation>
</comment>
<evidence type="ECO:0000313" key="8">
    <source>
        <dbReference type="Proteomes" id="UP000184066"/>
    </source>
</evidence>
<dbReference type="GO" id="GO:0005886">
    <property type="term" value="C:plasma membrane"/>
    <property type="evidence" value="ECO:0007669"/>
    <property type="project" value="UniProtKB-SubCell"/>
</dbReference>
<evidence type="ECO:0000256" key="2">
    <source>
        <dbReference type="ARBA" id="ARBA00022475"/>
    </source>
</evidence>
<dbReference type="RefSeq" id="WP_072747133.1">
    <property type="nucleotide sequence ID" value="NZ_FOHL01000004.1"/>
</dbReference>
<dbReference type="AlphaFoldDB" id="A0A1M7T5A8"/>
<dbReference type="PANTHER" id="PTHR43646:SF2">
    <property type="entry name" value="GLYCOSYLTRANSFERASE 2-LIKE DOMAIN-CONTAINING PROTEIN"/>
    <property type="match status" value="1"/>
</dbReference>
<dbReference type="InterPro" id="IPR001173">
    <property type="entry name" value="Glyco_trans_2-like"/>
</dbReference>
<keyword evidence="5" id="KW-0472">Membrane</keyword>
<dbReference type="GO" id="GO:0016757">
    <property type="term" value="F:glycosyltransferase activity"/>
    <property type="evidence" value="ECO:0007669"/>
    <property type="project" value="UniProtKB-KW"/>
</dbReference>
<keyword evidence="4 7" id="KW-0808">Transferase</keyword>
<dbReference type="InterPro" id="IPR029044">
    <property type="entry name" value="Nucleotide-diphossugar_trans"/>
</dbReference>
<dbReference type="Proteomes" id="UP000184066">
    <property type="component" value="Unassembled WGS sequence"/>
</dbReference>
<evidence type="ECO:0000256" key="5">
    <source>
        <dbReference type="ARBA" id="ARBA00023136"/>
    </source>
</evidence>
<accession>A0A1M7T5A8</accession>
<evidence type="ECO:0000256" key="4">
    <source>
        <dbReference type="ARBA" id="ARBA00022679"/>
    </source>
</evidence>
<name>A0A1M7T5A8_9RHOB</name>
<dbReference type="PANTHER" id="PTHR43646">
    <property type="entry name" value="GLYCOSYLTRANSFERASE"/>
    <property type="match status" value="1"/>
</dbReference>
<dbReference type="STRING" id="1189325.SAMN04488119_104178"/>
<evidence type="ECO:0000256" key="3">
    <source>
        <dbReference type="ARBA" id="ARBA00022676"/>
    </source>
</evidence>
<gene>
    <name evidence="7" type="ORF">SAMN05216200_104178</name>
</gene>
<feature type="domain" description="Glycosyltransferase 2-like" evidence="6">
    <location>
        <begin position="12"/>
        <end position="151"/>
    </location>
</feature>
<dbReference type="EMBL" id="FRDL01000004">
    <property type="protein sequence ID" value="SHN65876.1"/>
    <property type="molecule type" value="Genomic_DNA"/>
</dbReference>
<reference evidence="7 8" key="1">
    <citation type="submission" date="2016-12" db="EMBL/GenBank/DDBJ databases">
        <authorList>
            <person name="Song W.-J."/>
            <person name="Kurnit D.M."/>
        </authorList>
    </citation>
    <scope>NUCLEOTIDE SEQUENCE [LARGE SCALE GENOMIC DNA]</scope>
    <source>
        <strain evidence="7 8">CGMCC 1.10808</strain>
    </source>
</reference>
<dbReference type="Pfam" id="PF00535">
    <property type="entry name" value="Glycos_transf_2"/>
    <property type="match status" value="1"/>
</dbReference>
<keyword evidence="3" id="KW-0328">Glycosyltransferase</keyword>
<evidence type="ECO:0000259" key="6">
    <source>
        <dbReference type="Pfam" id="PF00535"/>
    </source>
</evidence>
<dbReference type="OrthoDB" id="9797391at2"/>
<keyword evidence="2" id="KW-1003">Cell membrane</keyword>